<dbReference type="HOGENOM" id="CLU_3099540_0_0_7"/>
<dbReference type="STRING" id="235279.HH_0402"/>
<dbReference type="RefSeq" id="WP_011115244.1">
    <property type="nucleotide sequence ID" value="NC_004917.1"/>
</dbReference>
<reference evidence="1 2" key="1">
    <citation type="journal article" date="2003" name="Proc. Natl. Acad. Sci. U.S.A.">
        <title>The complete genome sequence of the carcinogenic bacterium Helicobacter hepaticus.</title>
        <authorList>
            <person name="Suerbaum S."/>
            <person name="Josenhans C."/>
            <person name="Sterzenbach T."/>
            <person name="Drescher B."/>
            <person name="Brandt P."/>
            <person name="Bell M."/>
            <person name="Droege M."/>
            <person name="Fartmann B."/>
            <person name="Fischer H.-P."/>
            <person name="Ge Z."/>
            <person name="Hoerster A."/>
            <person name="Holland R."/>
            <person name="Klein K."/>
            <person name="Koenig J."/>
            <person name="Macko L."/>
            <person name="Mendz G.L."/>
            <person name="Nyakatura G."/>
            <person name="Schauer D.B."/>
            <person name="Shen Z."/>
            <person name="Weber J."/>
            <person name="Frosch M."/>
            <person name="Fox J.G."/>
        </authorList>
    </citation>
    <scope>NUCLEOTIDE SEQUENCE [LARGE SCALE GENOMIC DNA]</scope>
    <source>
        <strain evidence="2">ATCC 51449 / 3B1</strain>
    </source>
</reference>
<accession>Q7VJ41</accession>
<gene>
    <name evidence="1" type="ordered locus">HH_0402</name>
</gene>
<sequence length="51" mass="5894">MSENIQVTLKSENEINKQEVETLKDVLTQADITDNAVIMLKEMEKEQDEAR</sequence>
<evidence type="ECO:0000313" key="1">
    <source>
        <dbReference type="EMBL" id="AAP76999.1"/>
    </source>
</evidence>
<dbReference type="EMBL" id="AE017125">
    <property type="protein sequence ID" value="AAP76999.1"/>
    <property type="molecule type" value="Genomic_DNA"/>
</dbReference>
<evidence type="ECO:0000313" key="2">
    <source>
        <dbReference type="Proteomes" id="UP000002495"/>
    </source>
</evidence>
<dbReference type="AlphaFoldDB" id="Q7VJ41"/>
<protein>
    <submittedName>
        <fullName evidence="1">Uncharacterized protein</fullName>
    </submittedName>
</protein>
<proteinExistence type="predicted"/>
<organism evidence="1 2">
    <name type="scientific">Helicobacter hepaticus (strain ATCC 51449 / 3B1)</name>
    <dbReference type="NCBI Taxonomy" id="235279"/>
    <lineage>
        <taxon>Bacteria</taxon>
        <taxon>Pseudomonadati</taxon>
        <taxon>Campylobacterota</taxon>
        <taxon>Epsilonproteobacteria</taxon>
        <taxon>Campylobacterales</taxon>
        <taxon>Helicobacteraceae</taxon>
        <taxon>Helicobacter</taxon>
    </lineage>
</organism>
<dbReference type="KEGG" id="hhe:HH_0402"/>
<keyword evidence="2" id="KW-1185">Reference proteome</keyword>
<dbReference type="Proteomes" id="UP000002495">
    <property type="component" value="Chromosome"/>
</dbReference>
<name>Q7VJ41_HELHP</name>